<evidence type="ECO:0000313" key="1">
    <source>
        <dbReference type="EMBL" id="SFA41387.1"/>
    </source>
</evidence>
<protein>
    <submittedName>
        <fullName evidence="1">Uncharacterized protein</fullName>
    </submittedName>
</protein>
<gene>
    <name evidence="1" type="ORF">SAMN04488511_102311</name>
</gene>
<name>A0A1I0SPQ1_9SPHI</name>
<evidence type="ECO:0000313" key="2">
    <source>
        <dbReference type="Proteomes" id="UP000198836"/>
    </source>
</evidence>
<organism evidence="1 2">
    <name type="scientific">Pedobacter suwonensis</name>
    <dbReference type="NCBI Taxonomy" id="332999"/>
    <lineage>
        <taxon>Bacteria</taxon>
        <taxon>Pseudomonadati</taxon>
        <taxon>Bacteroidota</taxon>
        <taxon>Sphingobacteriia</taxon>
        <taxon>Sphingobacteriales</taxon>
        <taxon>Sphingobacteriaceae</taxon>
        <taxon>Pedobacter</taxon>
    </lineage>
</organism>
<dbReference type="Proteomes" id="UP000198836">
    <property type="component" value="Unassembled WGS sequence"/>
</dbReference>
<dbReference type="AlphaFoldDB" id="A0A1I0SPQ1"/>
<accession>A0A1I0SPQ1</accession>
<keyword evidence="2" id="KW-1185">Reference proteome</keyword>
<dbReference type="OrthoDB" id="766726at2"/>
<dbReference type="EMBL" id="FOJM01000002">
    <property type="protein sequence ID" value="SFA41387.1"/>
    <property type="molecule type" value="Genomic_DNA"/>
</dbReference>
<sequence>MTVTVLAILETDFVPQKSLAKVMNDRLQRAAKELEKVHLKPLSGQGFSPDDLVIYISYNSKYKIRYCIVNDVPADIQYFVAELCGRLGYILWKRVVVEVADFDKHLEC</sequence>
<proteinExistence type="predicted"/>
<dbReference type="STRING" id="332999.SAMN04488511_102311"/>
<dbReference type="RefSeq" id="WP_090980576.1">
    <property type="nucleotide sequence ID" value="NZ_FOJM01000002.1"/>
</dbReference>
<reference evidence="2" key="1">
    <citation type="submission" date="2016-10" db="EMBL/GenBank/DDBJ databases">
        <authorList>
            <person name="Varghese N."/>
            <person name="Submissions S."/>
        </authorList>
    </citation>
    <scope>NUCLEOTIDE SEQUENCE [LARGE SCALE GENOMIC DNA]</scope>
    <source>
        <strain evidence="2">DSM 18130</strain>
    </source>
</reference>